<name>A0A2S5BI57_9BASI</name>
<dbReference type="SMART" id="SM00066">
    <property type="entry name" value="GAL4"/>
    <property type="match status" value="1"/>
</dbReference>
<dbReference type="PROSITE" id="PS00463">
    <property type="entry name" value="ZN2_CY6_FUNGAL_1"/>
    <property type="match status" value="1"/>
</dbReference>
<dbReference type="GO" id="GO:0005634">
    <property type="term" value="C:nucleus"/>
    <property type="evidence" value="ECO:0007669"/>
    <property type="project" value="UniProtKB-SubCell"/>
</dbReference>
<feature type="compositionally biased region" description="Low complexity" evidence="3">
    <location>
        <begin position="11"/>
        <end position="23"/>
    </location>
</feature>
<accession>A0A2S5BI57</accession>
<dbReference type="PROSITE" id="PS50048">
    <property type="entry name" value="ZN2_CY6_FUNGAL_2"/>
    <property type="match status" value="1"/>
</dbReference>
<dbReference type="AlphaFoldDB" id="A0A2S5BI57"/>
<dbReference type="InterPro" id="IPR001138">
    <property type="entry name" value="Zn2Cys6_DnaBD"/>
</dbReference>
<dbReference type="CDD" id="cd00067">
    <property type="entry name" value="GAL4"/>
    <property type="match status" value="1"/>
</dbReference>
<dbReference type="Pfam" id="PF00172">
    <property type="entry name" value="Zn_clus"/>
    <property type="match status" value="1"/>
</dbReference>
<sequence>MQPYNGYSYDPQQHAASSSQPAALEPGPSASTSTQPPAQRGRKRGRPSAPAAAHNMPKAGGGQQVRKSQADHDSDGGDDDFDGGSDSGNTHQANGGKRKKRLPLSCSECRRRKISCSREQPCTACVRRKRTQFCSFDDDDPTSPYALNSEVRSINRRLQHLESLFQRAHPQLVHQNQLGPLEAHSPGSASLSGASMHASPAAAALSGSASSYRPPKPEPQNGHHLSLPHANQAVEPQEQSASDTEDAVADLEEQTFGARVPVLRALHAAAQAPVRSYKYVKVPDMELTRCMTSILAEPLSFDQDGRPRSAVRLGLDLAVSTVDLPAVRDEALAQVVAVLPDAEIASFLIEKYFSEVEFDFRVLDPVAFRVEHERFVQMVQQGRQALVDPLWIGVFAMVLTLALEAFWSRPNGMKNWGLFRGLAEADLRDLPSVWHDAALRALQLGEYGDIQISSSSGQQGRFLGWAASAIRIAQRMSLHRLGSDPQIMPPDDPALPPGQNSLKRQMAIRLWHHLVNIDAWLSDSPAFRCYVSWAFAMRDLHGADFATSSDLTSVTMRVFCDEAASQGAKLIVRHCADNTARPLNLNLSDLSRTDWPHPEPLPLNVYTDASCQLVQCKIAEQIRHALDTLVLSGSSFSYSAVLEQDAAWRRVLEGIPDVYLQPQIASQSIRIAYERASVFEDVYSRIVRLNRPLLGRGYNTESPYRSSTEKCIEAAKALILSNFEMLQIETSRWWMYTGTLASSIVLMMDIFHAIDHDRPESEIKEKRDVLGKARVIFDTDVSTPALTAVVEEGRKILAALTVEEERRRTTKAAHDMAAAPLPPLETFSQVLKRISREVAAEDMAQQQFAAAALTSSSGPASRDDSGGYDPAAPFSFARAAATAMAKTPMLDAAMALPHLYEGAATVPDYSSFVNTLVSEDWTAGTFTSPGGDEASLLDQLAATW</sequence>
<organism evidence="5 6">
    <name type="scientific">Rhodotorula taiwanensis</name>
    <dbReference type="NCBI Taxonomy" id="741276"/>
    <lineage>
        <taxon>Eukaryota</taxon>
        <taxon>Fungi</taxon>
        <taxon>Dikarya</taxon>
        <taxon>Basidiomycota</taxon>
        <taxon>Pucciniomycotina</taxon>
        <taxon>Microbotryomycetes</taxon>
        <taxon>Sporidiobolales</taxon>
        <taxon>Sporidiobolaceae</taxon>
        <taxon>Rhodotorula</taxon>
    </lineage>
</organism>
<dbReference type="GO" id="GO:0000981">
    <property type="term" value="F:DNA-binding transcription factor activity, RNA polymerase II-specific"/>
    <property type="evidence" value="ECO:0007669"/>
    <property type="project" value="InterPro"/>
</dbReference>
<feature type="domain" description="Zn(2)-C6 fungal-type" evidence="4">
    <location>
        <begin position="105"/>
        <end position="136"/>
    </location>
</feature>
<evidence type="ECO:0000313" key="5">
    <source>
        <dbReference type="EMBL" id="POY76435.1"/>
    </source>
</evidence>
<dbReference type="Proteomes" id="UP000237144">
    <property type="component" value="Unassembled WGS sequence"/>
</dbReference>
<feature type="compositionally biased region" description="Low complexity" evidence="3">
    <location>
        <begin position="192"/>
        <end position="211"/>
    </location>
</feature>
<comment type="subcellular location">
    <subcellularLocation>
        <location evidence="1">Nucleus</location>
    </subcellularLocation>
</comment>
<dbReference type="SUPFAM" id="SSF57701">
    <property type="entry name" value="Zn2/Cys6 DNA-binding domain"/>
    <property type="match status" value="1"/>
</dbReference>
<evidence type="ECO:0000259" key="4">
    <source>
        <dbReference type="PROSITE" id="PS50048"/>
    </source>
</evidence>
<reference evidence="5 6" key="1">
    <citation type="journal article" date="2018" name="Front. Microbiol.">
        <title>Prospects for Fungal Bioremediation of Acidic Radioactive Waste Sites: Characterization and Genome Sequence of Rhodotorula taiwanensis MD1149.</title>
        <authorList>
            <person name="Tkavc R."/>
            <person name="Matrosova V.Y."/>
            <person name="Grichenko O.E."/>
            <person name="Gostincar C."/>
            <person name="Volpe R.P."/>
            <person name="Klimenkova P."/>
            <person name="Gaidamakova E.K."/>
            <person name="Zhou C.E."/>
            <person name="Stewart B.J."/>
            <person name="Lyman M.G."/>
            <person name="Malfatti S.A."/>
            <person name="Rubinfeld B."/>
            <person name="Courtot M."/>
            <person name="Singh J."/>
            <person name="Dalgard C.L."/>
            <person name="Hamilton T."/>
            <person name="Frey K.G."/>
            <person name="Gunde-Cimerman N."/>
            <person name="Dugan L."/>
            <person name="Daly M.J."/>
        </authorList>
    </citation>
    <scope>NUCLEOTIDE SEQUENCE [LARGE SCALE GENOMIC DNA]</scope>
    <source>
        <strain evidence="5 6">MD1149</strain>
    </source>
</reference>
<keyword evidence="2" id="KW-0539">Nucleus</keyword>
<comment type="caution">
    <text evidence="5">The sequence shown here is derived from an EMBL/GenBank/DDBJ whole genome shotgun (WGS) entry which is preliminary data.</text>
</comment>
<dbReference type="OrthoDB" id="3364175at2759"/>
<dbReference type="CDD" id="cd12148">
    <property type="entry name" value="fungal_TF_MHR"/>
    <property type="match status" value="1"/>
</dbReference>
<protein>
    <recommendedName>
        <fullName evidence="4">Zn(2)-C6 fungal-type domain-containing protein</fullName>
    </recommendedName>
</protein>
<gene>
    <name evidence="5" type="ORF">BMF94_0634</name>
</gene>
<feature type="region of interest" description="Disordered" evidence="3">
    <location>
        <begin position="179"/>
        <end position="226"/>
    </location>
</feature>
<evidence type="ECO:0000313" key="6">
    <source>
        <dbReference type="Proteomes" id="UP000237144"/>
    </source>
</evidence>
<dbReference type="PANTHER" id="PTHR31001:SF76">
    <property type="entry name" value="ZN(2)-C6 FUNGAL-TYPE DOMAIN-CONTAINING PROTEIN"/>
    <property type="match status" value="1"/>
</dbReference>
<evidence type="ECO:0000256" key="3">
    <source>
        <dbReference type="SAM" id="MobiDB-lite"/>
    </source>
</evidence>
<dbReference type="InterPro" id="IPR036864">
    <property type="entry name" value="Zn2-C6_fun-type_DNA-bd_sf"/>
</dbReference>
<feature type="region of interest" description="Disordered" evidence="3">
    <location>
        <begin position="1"/>
        <end position="104"/>
    </location>
</feature>
<dbReference type="PANTHER" id="PTHR31001">
    <property type="entry name" value="UNCHARACTERIZED TRANSCRIPTIONAL REGULATORY PROTEIN"/>
    <property type="match status" value="1"/>
</dbReference>
<proteinExistence type="predicted"/>
<evidence type="ECO:0000256" key="1">
    <source>
        <dbReference type="ARBA" id="ARBA00004123"/>
    </source>
</evidence>
<dbReference type="EMBL" id="PJQD01000005">
    <property type="protein sequence ID" value="POY76435.1"/>
    <property type="molecule type" value="Genomic_DNA"/>
</dbReference>
<dbReference type="Gene3D" id="4.10.240.10">
    <property type="entry name" value="Zn(2)-C6 fungal-type DNA-binding domain"/>
    <property type="match status" value="1"/>
</dbReference>
<keyword evidence="6" id="KW-1185">Reference proteome</keyword>
<dbReference type="InterPro" id="IPR050613">
    <property type="entry name" value="Sec_Metabolite_Reg"/>
</dbReference>
<dbReference type="GO" id="GO:0008270">
    <property type="term" value="F:zinc ion binding"/>
    <property type="evidence" value="ECO:0007669"/>
    <property type="project" value="InterPro"/>
</dbReference>
<evidence type="ECO:0000256" key="2">
    <source>
        <dbReference type="ARBA" id="ARBA00023242"/>
    </source>
</evidence>